<keyword evidence="3 5" id="KW-0063">Aspartyl esterase</keyword>
<comment type="catalytic activity">
    <reaction evidence="5">
        <text>[(1-&gt;4)-alpha-D-galacturonosyl methyl ester](n) + n H2O = [(1-&gt;4)-alpha-D-galacturonosyl](n) + n methanol + n H(+)</text>
        <dbReference type="Rhea" id="RHEA:22380"/>
        <dbReference type="Rhea" id="RHEA-COMP:14570"/>
        <dbReference type="Rhea" id="RHEA-COMP:14573"/>
        <dbReference type="ChEBI" id="CHEBI:15377"/>
        <dbReference type="ChEBI" id="CHEBI:15378"/>
        <dbReference type="ChEBI" id="CHEBI:17790"/>
        <dbReference type="ChEBI" id="CHEBI:140522"/>
        <dbReference type="ChEBI" id="CHEBI:140523"/>
        <dbReference type="EC" id="3.1.1.11"/>
    </reaction>
</comment>
<dbReference type="Pfam" id="PF01095">
    <property type="entry name" value="Pectinesterase"/>
    <property type="match status" value="1"/>
</dbReference>
<reference evidence="7 8" key="1">
    <citation type="submission" date="2016-10" db="EMBL/GenBank/DDBJ databases">
        <authorList>
            <person name="de Groot N.N."/>
        </authorList>
    </citation>
    <scope>NUCLEOTIDE SEQUENCE [LARGE SCALE GENOMIC DNA]</scope>
    <source>
        <strain evidence="7 8">DSM 29316</strain>
    </source>
</reference>
<comment type="pathway">
    <text evidence="5">Glycan metabolism; pectin degradation; 2-dehydro-3-deoxy-D-gluconate from pectin: step 1/5.</text>
</comment>
<dbReference type="Proteomes" id="UP000198796">
    <property type="component" value="Unassembled WGS sequence"/>
</dbReference>
<dbReference type="PANTHER" id="PTHR31321">
    <property type="entry name" value="ACYL-COA THIOESTER HYDROLASE YBHC-RELATED"/>
    <property type="match status" value="1"/>
</dbReference>
<dbReference type="UniPathway" id="UPA00545">
    <property type="reaction ID" value="UER00823"/>
</dbReference>
<evidence type="ECO:0000313" key="7">
    <source>
        <dbReference type="EMBL" id="SFB01121.1"/>
    </source>
</evidence>
<dbReference type="GO" id="GO:0045490">
    <property type="term" value="P:pectin catabolic process"/>
    <property type="evidence" value="ECO:0007669"/>
    <property type="project" value="UniProtKB-UniRule"/>
</dbReference>
<dbReference type="STRING" id="871651.SAMN05421688_2354"/>
<dbReference type="OrthoDB" id="191551at2"/>
<dbReference type="SUPFAM" id="SSF51126">
    <property type="entry name" value="Pectin lyase-like"/>
    <property type="match status" value="1"/>
</dbReference>
<dbReference type="RefSeq" id="WP_139226798.1">
    <property type="nucleotide sequence ID" value="NZ_FOJU01000003.1"/>
</dbReference>
<protein>
    <recommendedName>
        <fullName evidence="5">Pectinesterase</fullName>
        <ecNumber evidence="5">3.1.1.11</ecNumber>
    </recommendedName>
</protein>
<gene>
    <name evidence="7" type="ORF">SAMN05421688_2354</name>
</gene>
<dbReference type="InterPro" id="IPR011050">
    <property type="entry name" value="Pectin_lyase_fold/virulence"/>
</dbReference>
<evidence type="ECO:0000259" key="6">
    <source>
        <dbReference type="Pfam" id="PF01095"/>
    </source>
</evidence>
<dbReference type="InterPro" id="IPR033131">
    <property type="entry name" value="Pectinesterase_Asp_AS"/>
</dbReference>
<dbReference type="GO" id="GO:0042545">
    <property type="term" value="P:cell wall modification"/>
    <property type="evidence" value="ECO:0007669"/>
    <property type="project" value="UniProtKB-UniRule"/>
</dbReference>
<dbReference type="PANTHER" id="PTHR31321:SF57">
    <property type="entry name" value="PECTINESTERASE 53-RELATED"/>
    <property type="match status" value="1"/>
</dbReference>
<evidence type="ECO:0000256" key="2">
    <source>
        <dbReference type="ARBA" id="ARBA00022801"/>
    </source>
</evidence>
<dbReference type="AlphaFoldDB" id="A0A1I0XJF4"/>
<keyword evidence="2 5" id="KW-0378">Hydrolase</keyword>
<evidence type="ECO:0000313" key="8">
    <source>
        <dbReference type="Proteomes" id="UP000198796"/>
    </source>
</evidence>
<feature type="active site" evidence="4">
    <location>
        <position position="249"/>
    </location>
</feature>
<feature type="domain" description="Pectinesterase catalytic" evidence="6">
    <location>
        <begin position="197"/>
        <end position="316"/>
    </location>
</feature>
<evidence type="ECO:0000256" key="1">
    <source>
        <dbReference type="ARBA" id="ARBA00008891"/>
    </source>
</evidence>
<accession>A0A1I0XJF4</accession>
<dbReference type="GO" id="GO:0009279">
    <property type="term" value="C:cell outer membrane"/>
    <property type="evidence" value="ECO:0007669"/>
    <property type="project" value="TreeGrafter"/>
</dbReference>
<name>A0A1I0XJF4_9RHOB</name>
<dbReference type="GO" id="GO:0030599">
    <property type="term" value="F:pectinesterase activity"/>
    <property type="evidence" value="ECO:0007669"/>
    <property type="project" value="UniProtKB-UniRule"/>
</dbReference>
<dbReference type="InterPro" id="IPR012334">
    <property type="entry name" value="Pectin_lyas_fold"/>
</dbReference>
<comment type="similarity">
    <text evidence="1">Belongs to the pectinesterase family.</text>
</comment>
<organism evidence="7 8">
    <name type="scientific">Poseidonocella pacifica</name>
    <dbReference type="NCBI Taxonomy" id="871651"/>
    <lineage>
        <taxon>Bacteria</taxon>
        <taxon>Pseudomonadati</taxon>
        <taxon>Pseudomonadota</taxon>
        <taxon>Alphaproteobacteria</taxon>
        <taxon>Rhodobacterales</taxon>
        <taxon>Roseobacteraceae</taxon>
        <taxon>Poseidonocella</taxon>
    </lineage>
</organism>
<dbReference type="EC" id="3.1.1.11" evidence="5"/>
<evidence type="ECO:0000256" key="3">
    <source>
        <dbReference type="ARBA" id="ARBA00023085"/>
    </source>
</evidence>
<dbReference type="Gene3D" id="2.160.20.10">
    <property type="entry name" value="Single-stranded right-handed beta-helix, Pectin lyase-like"/>
    <property type="match status" value="1"/>
</dbReference>
<dbReference type="PROSITE" id="PS00503">
    <property type="entry name" value="PECTINESTERASE_2"/>
    <property type="match status" value="1"/>
</dbReference>
<keyword evidence="8" id="KW-1185">Reference proteome</keyword>
<evidence type="ECO:0000256" key="4">
    <source>
        <dbReference type="PROSITE-ProRule" id="PRU10040"/>
    </source>
</evidence>
<evidence type="ECO:0000256" key="5">
    <source>
        <dbReference type="RuleBase" id="RU000589"/>
    </source>
</evidence>
<sequence length="423" mass="45464">MPGNNTPPRHQILSGRDLHGTALAPIWHPVAAPPAPADITVDPTAPPDPPSCVRTLQGAIDLLLLLGASAPCHIALTPGFHEGPVHIPAEAPPLRITGAGQERTVLAARIDAAMSGCDYAQRFAALAACTALPLRAAFARIAARERIGTGNSAVLRVARDDTRLSHFTIRNDYACDRTDAAPPGAEPDAEGRFAQGQHQAVALHIAGADRVHLCGLYLSSFQDTLYLQAPRTGIARALFESCCIEGDVDFIFGGATALFERCEIRTRGARGAQSWATAPSTSLHLPHGFVFARCDFTHDGAEAGRDGRSFLGRQWFEGVRASPYGAEGAGFECRAGDVNRLAPPLGWISRQTLEAVGKCHLRDCTIGDHIAASPWDDWASKGPRYRPVQIRARDFLKGLGPWLSRNGLDYGWMNPEEVWLSVD</sequence>
<dbReference type="InterPro" id="IPR000070">
    <property type="entry name" value="Pectinesterase_cat"/>
</dbReference>
<dbReference type="EMBL" id="FOJU01000003">
    <property type="protein sequence ID" value="SFB01121.1"/>
    <property type="molecule type" value="Genomic_DNA"/>
</dbReference>
<proteinExistence type="inferred from homology"/>